<feature type="transmembrane region" description="Helical" evidence="7">
    <location>
        <begin position="284"/>
        <end position="304"/>
    </location>
</feature>
<dbReference type="InterPro" id="IPR020846">
    <property type="entry name" value="MFS_dom"/>
</dbReference>
<evidence type="ECO:0000259" key="8">
    <source>
        <dbReference type="PROSITE" id="PS50850"/>
    </source>
</evidence>
<feature type="transmembrane region" description="Helical" evidence="7">
    <location>
        <begin position="83"/>
        <end position="99"/>
    </location>
</feature>
<keyword evidence="2" id="KW-0813">Transport</keyword>
<dbReference type="InterPro" id="IPR036259">
    <property type="entry name" value="MFS_trans_sf"/>
</dbReference>
<feature type="transmembrane region" description="Helical" evidence="7">
    <location>
        <begin position="52"/>
        <end position="71"/>
    </location>
</feature>
<feature type="transmembrane region" description="Helical" evidence="7">
    <location>
        <begin position="253"/>
        <end position="272"/>
    </location>
</feature>
<evidence type="ECO:0000256" key="6">
    <source>
        <dbReference type="ARBA" id="ARBA00023136"/>
    </source>
</evidence>
<dbReference type="InterPro" id="IPR011701">
    <property type="entry name" value="MFS"/>
</dbReference>
<dbReference type="RefSeq" id="WP_015440221.1">
    <property type="nucleotide sequence ID" value="NC_020520.1"/>
</dbReference>
<keyword evidence="6 7" id="KW-0472">Membrane</keyword>
<comment type="subcellular location">
    <subcellularLocation>
        <location evidence="1">Cell membrane</location>
        <topology evidence="1">Multi-pass membrane protein</topology>
    </subcellularLocation>
</comment>
<dbReference type="GO" id="GO:0022857">
    <property type="term" value="F:transmembrane transporter activity"/>
    <property type="evidence" value="ECO:0007669"/>
    <property type="project" value="InterPro"/>
</dbReference>
<dbReference type="GO" id="GO:0005886">
    <property type="term" value="C:plasma membrane"/>
    <property type="evidence" value="ECO:0007669"/>
    <property type="project" value="UniProtKB-SubCell"/>
</dbReference>
<dbReference type="EMBL" id="AP012057">
    <property type="protein sequence ID" value="BAN00973.1"/>
    <property type="molecule type" value="Genomic_DNA"/>
</dbReference>
<feature type="transmembrane region" description="Helical" evidence="7">
    <location>
        <begin position="20"/>
        <end position="40"/>
    </location>
</feature>
<evidence type="ECO:0000313" key="9">
    <source>
        <dbReference type="EMBL" id="BAN00973.1"/>
    </source>
</evidence>
<evidence type="ECO:0000256" key="5">
    <source>
        <dbReference type="ARBA" id="ARBA00022989"/>
    </source>
</evidence>
<organism evidence="9 10">
    <name type="scientific">Ilumatobacter coccineus (strain NBRC 103263 / KCTC 29153 / YM16-304)</name>
    <dbReference type="NCBI Taxonomy" id="1313172"/>
    <lineage>
        <taxon>Bacteria</taxon>
        <taxon>Bacillati</taxon>
        <taxon>Actinomycetota</taxon>
        <taxon>Acidimicrobiia</taxon>
        <taxon>Acidimicrobiales</taxon>
        <taxon>Ilumatobacteraceae</taxon>
        <taxon>Ilumatobacter</taxon>
    </lineage>
</organism>
<sequence>MVETLGARAERVGERRAWPIVAIATMCSAFPAFLTGALGVQLRDDVGLSATQVGLAMGTSFTFAAVLSAPMGRLAERLGPRRAFRIGVSTSALSMLLIAACARSFWQFCLLLALAGMANALNQPSANLMLSTHISARRLGFALATKQSGMPAAALLGGAAVPAIALTLGWQWAYVVAAGIAIVAAAALPADTAARRAITSTRTTAPRAEAGRPDLGTKLLALYAVVGFLGATNAGAMVGFITSGAEASGVSPGAAGLVLSLGSLVGVISRLVQGLEVDRRGILPIQRLVWLYGLGGLGVLVLAVDVPLTYAIAPIPAFAFGWAWPGLFNLSVMRNNPSAPAAATGISQVGVFAGAALGPALGGVIIDNGSYRALWIFGAVTLLTGSALAMYLRSRIRANRISTEAAIADSPG</sequence>
<evidence type="ECO:0000256" key="3">
    <source>
        <dbReference type="ARBA" id="ARBA00022475"/>
    </source>
</evidence>
<dbReference type="Gene3D" id="1.20.1250.20">
    <property type="entry name" value="MFS general substrate transporter like domains"/>
    <property type="match status" value="2"/>
</dbReference>
<dbReference type="PROSITE" id="PS50850">
    <property type="entry name" value="MFS"/>
    <property type="match status" value="1"/>
</dbReference>
<proteinExistence type="predicted"/>
<dbReference type="AlphaFoldDB" id="A0A6C7E2E5"/>
<feature type="transmembrane region" description="Helical" evidence="7">
    <location>
        <begin position="342"/>
        <end position="366"/>
    </location>
</feature>
<dbReference type="Proteomes" id="UP000011863">
    <property type="component" value="Chromosome"/>
</dbReference>
<gene>
    <name evidence="9" type="ORF">YM304_06590</name>
</gene>
<keyword evidence="4 7" id="KW-0812">Transmembrane</keyword>
<accession>A0A6C7E2E5</accession>
<feature type="domain" description="Major facilitator superfamily (MFS) profile" evidence="8">
    <location>
        <begin position="17"/>
        <end position="397"/>
    </location>
</feature>
<dbReference type="KEGG" id="aym:YM304_06590"/>
<keyword evidence="5 7" id="KW-1133">Transmembrane helix</keyword>
<feature type="transmembrane region" description="Helical" evidence="7">
    <location>
        <begin position="310"/>
        <end position="330"/>
    </location>
</feature>
<evidence type="ECO:0000256" key="1">
    <source>
        <dbReference type="ARBA" id="ARBA00004651"/>
    </source>
</evidence>
<evidence type="ECO:0000256" key="7">
    <source>
        <dbReference type="SAM" id="Phobius"/>
    </source>
</evidence>
<dbReference type="SUPFAM" id="SSF103473">
    <property type="entry name" value="MFS general substrate transporter"/>
    <property type="match status" value="1"/>
</dbReference>
<feature type="transmembrane region" description="Helical" evidence="7">
    <location>
        <begin position="172"/>
        <end position="190"/>
    </location>
</feature>
<feature type="transmembrane region" description="Helical" evidence="7">
    <location>
        <begin position="372"/>
        <end position="392"/>
    </location>
</feature>
<dbReference type="Pfam" id="PF07690">
    <property type="entry name" value="MFS_1"/>
    <property type="match status" value="1"/>
</dbReference>
<dbReference type="PANTHER" id="PTHR23517">
    <property type="entry name" value="RESISTANCE PROTEIN MDTM, PUTATIVE-RELATED-RELATED"/>
    <property type="match status" value="1"/>
</dbReference>
<keyword evidence="10" id="KW-1185">Reference proteome</keyword>
<evidence type="ECO:0000313" key="10">
    <source>
        <dbReference type="Proteomes" id="UP000011863"/>
    </source>
</evidence>
<evidence type="ECO:0000256" key="2">
    <source>
        <dbReference type="ARBA" id="ARBA00022448"/>
    </source>
</evidence>
<keyword evidence="3" id="KW-1003">Cell membrane</keyword>
<dbReference type="InterPro" id="IPR050171">
    <property type="entry name" value="MFS_Transporters"/>
</dbReference>
<evidence type="ECO:0000256" key="4">
    <source>
        <dbReference type="ARBA" id="ARBA00022692"/>
    </source>
</evidence>
<name>A0A6C7E2E5_ILUCY</name>
<feature type="transmembrane region" description="Helical" evidence="7">
    <location>
        <begin position="220"/>
        <end position="241"/>
    </location>
</feature>
<protein>
    <submittedName>
        <fullName evidence="9">Putative major facilitator superfamily transporter</fullName>
    </submittedName>
</protein>
<reference evidence="9 10" key="1">
    <citation type="journal article" date="2013" name="Int. J. Syst. Evol. Microbiol.">
        <title>Ilumatobacter nonamiense sp. nov. and Ilumatobacter coccineum sp. nov., isolated from seashore sand.</title>
        <authorList>
            <person name="Matsumoto A."/>
            <person name="Kasai H."/>
            <person name="Matsuo Y."/>
            <person name="Shizuri Y."/>
            <person name="Ichikawa N."/>
            <person name="Fujita N."/>
            <person name="Omura S."/>
            <person name="Takahashi Y."/>
        </authorList>
    </citation>
    <scope>NUCLEOTIDE SEQUENCE [LARGE SCALE GENOMIC DNA]</scope>
    <source>
        <strain evidence="10">NBRC 103263 / KCTC 29153 / YM16-304</strain>
    </source>
</reference>